<dbReference type="EMBL" id="BORQ01000004">
    <property type="protein sequence ID" value="GIO32367.1"/>
    <property type="molecule type" value="Genomic_DNA"/>
</dbReference>
<evidence type="ECO:0000259" key="1">
    <source>
        <dbReference type="Pfam" id="PF07833"/>
    </source>
</evidence>
<proteinExistence type="predicted"/>
<evidence type="ECO:0000313" key="2">
    <source>
        <dbReference type="EMBL" id="GIO32367.1"/>
    </source>
</evidence>
<dbReference type="Pfam" id="PF07833">
    <property type="entry name" value="Cu_amine_oxidN1"/>
    <property type="match status" value="1"/>
</dbReference>
<dbReference type="SUPFAM" id="SSF55383">
    <property type="entry name" value="Copper amine oxidase, domain N"/>
    <property type="match status" value="1"/>
</dbReference>
<name>A0A920CD41_9BACL</name>
<organism evidence="2 3">
    <name type="scientific">Paenibacillus albilobatus</name>
    <dbReference type="NCBI Taxonomy" id="2716884"/>
    <lineage>
        <taxon>Bacteria</taxon>
        <taxon>Bacillati</taxon>
        <taxon>Bacillota</taxon>
        <taxon>Bacilli</taxon>
        <taxon>Bacillales</taxon>
        <taxon>Paenibacillaceae</taxon>
        <taxon>Paenibacillus</taxon>
    </lineage>
</organism>
<evidence type="ECO:0000313" key="3">
    <source>
        <dbReference type="Proteomes" id="UP000679779"/>
    </source>
</evidence>
<protein>
    <recommendedName>
        <fullName evidence="1">Copper amine oxidase-like N-terminal domain-containing protein</fullName>
    </recommendedName>
</protein>
<accession>A0A920CD41</accession>
<gene>
    <name evidence="2" type="ORF">J2TS6_35080</name>
</gene>
<dbReference type="Gene3D" id="3.30.457.10">
    <property type="entry name" value="Copper amine oxidase-like, N-terminal domain"/>
    <property type="match status" value="1"/>
</dbReference>
<dbReference type="AlphaFoldDB" id="A0A920CD41"/>
<dbReference type="InterPro" id="IPR036582">
    <property type="entry name" value="Mao_N_sf"/>
</dbReference>
<comment type="caution">
    <text evidence="2">The sequence shown here is derived from an EMBL/GenBank/DDBJ whole genome shotgun (WGS) entry which is preliminary data.</text>
</comment>
<reference evidence="2" key="1">
    <citation type="submission" date="2021-03" db="EMBL/GenBank/DDBJ databases">
        <title>Antimicrobial resistance genes in bacteria isolated from Japanese honey, and their potential for conferring macrolide and lincosamide resistance in the American foulbrood pathogen Paenibacillus larvae.</title>
        <authorList>
            <person name="Okamoto M."/>
            <person name="Kumagai M."/>
            <person name="Kanamori H."/>
            <person name="Takamatsu D."/>
        </authorList>
    </citation>
    <scope>NUCLEOTIDE SEQUENCE</scope>
    <source>
        <strain evidence="2">J2TS6</strain>
    </source>
</reference>
<sequence>MKKYIWSGLAIGLASVLISGSILAATGKIKIIVNGTELSTDTSPKIEDGRVLVPISTISKALGVGVTWDPKSKSVKVDSKPNVLNDDLSALYTTYASVRDVIAEYFSYYDSKKDGYQALVTDQFKSDFVDPKKIISDDLLLDSILDYKIIGGKFIGTLEEPFQYKFRVEVIHFIERNNSSTNVAKIQLDFNMKYDQDKGKYLIDGIYKASKEERINSYTVFTGLTFKDVIR</sequence>
<keyword evidence="3" id="KW-1185">Reference proteome</keyword>
<feature type="domain" description="Copper amine oxidase-like N-terminal" evidence="1">
    <location>
        <begin position="33"/>
        <end position="79"/>
    </location>
</feature>
<dbReference type="InterPro" id="IPR012854">
    <property type="entry name" value="Cu_amine_oxidase-like_N"/>
</dbReference>
<dbReference type="Proteomes" id="UP000679779">
    <property type="component" value="Unassembled WGS sequence"/>
</dbReference>
<dbReference type="RefSeq" id="WP_212958061.1">
    <property type="nucleotide sequence ID" value="NZ_BORQ01000004.1"/>
</dbReference>